<keyword evidence="5" id="KW-0997">Cell inner membrane</keyword>
<feature type="transmembrane region" description="Helical" evidence="5">
    <location>
        <begin position="78"/>
        <end position="94"/>
    </location>
</feature>
<dbReference type="Pfam" id="PF04279">
    <property type="entry name" value="IspA"/>
    <property type="match status" value="1"/>
</dbReference>
<evidence type="ECO:0000256" key="1">
    <source>
        <dbReference type="ARBA" id="ARBA00022475"/>
    </source>
</evidence>
<keyword evidence="4 5" id="KW-0472">Membrane</keyword>
<comment type="similarity">
    <text evidence="5">Belongs to the YciB family.</text>
</comment>
<keyword evidence="2 5" id="KW-0812">Transmembrane</keyword>
<evidence type="ECO:0000256" key="5">
    <source>
        <dbReference type="HAMAP-Rule" id="MF_00189"/>
    </source>
</evidence>
<feature type="transmembrane region" description="Helical" evidence="5">
    <location>
        <begin position="7"/>
        <end position="27"/>
    </location>
</feature>
<dbReference type="HAMAP" id="MF_00189">
    <property type="entry name" value="YciB"/>
    <property type="match status" value="1"/>
</dbReference>
<accession>A0A450S6L0</accession>
<reference evidence="6" key="1">
    <citation type="submission" date="2019-02" db="EMBL/GenBank/DDBJ databases">
        <authorList>
            <person name="Gruber-Vodicka R. H."/>
            <person name="Seah K. B. B."/>
        </authorList>
    </citation>
    <scope>NUCLEOTIDE SEQUENCE</scope>
    <source>
        <strain evidence="6">BECK_DK161</strain>
    </source>
</reference>
<feature type="transmembrane region" description="Helical" evidence="5">
    <location>
        <begin position="177"/>
        <end position="196"/>
    </location>
</feature>
<feature type="transmembrane region" description="Helical" evidence="5">
    <location>
        <begin position="106"/>
        <end position="126"/>
    </location>
</feature>
<dbReference type="PANTHER" id="PTHR36917:SF1">
    <property type="entry name" value="INNER MEMBRANE-SPANNING PROTEIN YCIB"/>
    <property type="match status" value="1"/>
</dbReference>
<feature type="transmembrane region" description="Helical" evidence="5">
    <location>
        <begin position="47"/>
        <end position="66"/>
    </location>
</feature>
<protein>
    <recommendedName>
        <fullName evidence="5">Inner membrane-spanning protein YciB</fullName>
    </recommendedName>
</protein>
<keyword evidence="1 5" id="KW-1003">Cell membrane</keyword>
<dbReference type="NCBIfam" id="NF001325">
    <property type="entry name" value="PRK00259.1-3"/>
    <property type="match status" value="1"/>
</dbReference>
<name>A0A450S6L0_9GAMM</name>
<evidence type="ECO:0000313" key="6">
    <source>
        <dbReference type="EMBL" id="VFJ47519.1"/>
    </source>
</evidence>
<dbReference type="GO" id="GO:0005886">
    <property type="term" value="C:plasma membrane"/>
    <property type="evidence" value="ECO:0007669"/>
    <property type="project" value="UniProtKB-SubCell"/>
</dbReference>
<dbReference type="EMBL" id="CAADEY010000018">
    <property type="protein sequence ID" value="VFJ47519.1"/>
    <property type="molecule type" value="Genomic_DNA"/>
</dbReference>
<feature type="transmembrane region" description="Helical" evidence="5">
    <location>
        <begin position="147"/>
        <end position="165"/>
    </location>
</feature>
<dbReference type="AlphaFoldDB" id="A0A450S6L0"/>
<evidence type="ECO:0000256" key="4">
    <source>
        <dbReference type="ARBA" id="ARBA00023136"/>
    </source>
</evidence>
<evidence type="ECO:0000256" key="3">
    <source>
        <dbReference type="ARBA" id="ARBA00022989"/>
    </source>
</evidence>
<dbReference type="PANTHER" id="PTHR36917">
    <property type="entry name" value="INTRACELLULAR SEPTATION PROTEIN A-RELATED"/>
    <property type="match status" value="1"/>
</dbReference>
<keyword evidence="3 5" id="KW-1133">Transmembrane helix</keyword>
<comment type="function">
    <text evidence="5">Plays a role in cell envelope biogenesis, maintenance of cell envelope integrity and membrane homeostasis.</text>
</comment>
<gene>
    <name evidence="5" type="primary">yciB</name>
    <name evidence="6" type="ORF">BECKDK2373C_GA0170839_101847</name>
</gene>
<proteinExistence type="inferred from homology"/>
<comment type="subcellular location">
    <subcellularLocation>
        <location evidence="5">Cell inner membrane</location>
        <topology evidence="5">Multi-pass membrane protein</topology>
    </subcellularLocation>
</comment>
<sequence>MKLLNDFFPIVLFFLTFWFYDELKLFLTGFGVDPALLTLHENPSTEGILAATAVAVLASIVQVGMAWSHHRRVENMQLITLVLLIVLGGATLLFQDELFIKWKPTAVNWLFALVFWGSGLVGDKTLVQRMMESNIQLPPVVWSRLNLAWVVFFLVMGFLNLYVIYHFSTEFWVNFKLFGLLGLTLLFVIGQSFYLIRFMKES</sequence>
<evidence type="ECO:0000256" key="2">
    <source>
        <dbReference type="ARBA" id="ARBA00022692"/>
    </source>
</evidence>
<organism evidence="6">
    <name type="scientific">Candidatus Kentrum sp. DK</name>
    <dbReference type="NCBI Taxonomy" id="2126562"/>
    <lineage>
        <taxon>Bacteria</taxon>
        <taxon>Pseudomonadati</taxon>
        <taxon>Pseudomonadota</taxon>
        <taxon>Gammaproteobacteria</taxon>
        <taxon>Candidatus Kentrum</taxon>
    </lineage>
</organism>
<dbReference type="InterPro" id="IPR006008">
    <property type="entry name" value="YciB"/>
</dbReference>
<dbReference type="NCBIfam" id="TIGR00997">
    <property type="entry name" value="ispZ"/>
    <property type="match status" value="1"/>
</dbReference>